<feature type="domain" description="UV-stimulated scaffold protein A C-terminal" evidence="11">
    <location>
        <begin position="627"/>
        <end position="667"/>
    </location>
</feature>
<dbReference type="InterPro" id="IPR018610">
    <property type="entry name" value="UVSSA"/>
</dbReference>
<dbReference type="InterPro" id="IPR049431">
    <property type="entry name" value="UVSSA_C"/>
</dbReference>
<keyword evidence="6" id="KW-0863">Zinc-finger</keyword>
<dbReference type="InterPro" id="IPR049408">
    <property type="entry name" value="UVSSA_N_a-solenoid_rpt"/>
</dbReference>
<keyword evidence="4" id="KW-0479">Metal-binding</keyword>
<dbReference type="GO" id="GO:0008270">
    <property type="term" value="F:zinc ion binding"/>
    <property type="evidence" value="ECO:0007669"/>
    <property type="project" value="UniProtKB-KW"/>
</dbReference>
<evidence type="ECO:0000256" key="2">
    <source>
        <dbReference type="ARBA" id="ARBA00009240"/>
    </source>
</evidence>
<dbReference type="EMBL" id="GEEE01020471">
    <property type="protein sequence ID" value="JAP42754.1"/>
    <property type="molecule type" value="Transcribed_RNA"/>
</dbReference>
<keyword evidence="5" id="KW-0227">DNA damage</keyword>
<gene>
    <name evidence="12" type="primary">SOSB1</name>
    <name evidence="13" type="ORF">TR161640</name>
</gene>
<evidence type="ECO:0000256" key="10">
    <source>
        <dbReference type="SAM" id="MobiDB-lite"/>
    </source>
</evidence>
<evidence type="ECO:0000313" key="13">
    <source>
        <dbReference type="EMBL" id="JAP54321.1"/>
    </source>
</evidence>
<evidence type="ECO:0000313" key="12">
    <source>
        <dbReference type="EMBL" id="JAP42754.1"/>
    </source>
</evidence>
<evidence type="ECO:0000256" key="4">
    <source>
        <dbReference type="ARBA" id="ARBA00022723"/>
    </source>
</evidence>
<evidence type="ECO:0000256" key="7">
    <source>
        <dbReference type="ARBA" id="ARBA00022833"/>
    </source>
</evidence>
<evidence type="ECO:0000256" key="8">
    <source>
        <dbReference type="ARBA" id="ARBA00023054"/>
    </source>
</evidence>
<feature type="non-terminal residue" evidence="13">
    <location>
        <position position="719"/>
    </location>
</feature>
<evidence type="ECO:0000259" key="11">
    <source>
        <dbReference type="Pfam" id="PF09740"/>
    </source>
</evidence>
<keyword evidence="3" id="KW-0158">Chromosome</keyword>
<comment type="subcellular location">
    <subcellularLocation>
        <location evidence="1">Chromosome</location>
    </subcellularLocation>
</comment>
<evidence type="ECO:0000256" key="3">
    <source>
        <dbReference type="ARBA" id="ARBA00022454"/>
    </source>
</evidence>
<evidence type="ECO:0000256" key="5">
    <source>
        <dbReference type="ARBA" id="ARBA00022763"/>
    </source>
</evidence>
<protein>
    <submittedName>
        <fullName evidence="12">SOSS complex subunit B1</fullName>
    </submittedName>
</protein>
<evidence type="ECO:0000256" key="1">
    <source>
        <dbReference type="ARBA" id="ARBA00004286"/>
    </source>
</evidence>
<keyword evidence="7" id="KW-0862">Zinc</keyword>
<evidence type="ECO:0000256" key="9">
    <source>
        <dbReference type="ARBA" id="ARBA00023204"/>
    </source>
</evidence>
<dbReference type="GO" id="GO:0006283">
    <property type="term" value="P:transcription-coupled nucleotide-excision repair"/>
    <property type="evidence" value="ECO:0007669"/>
    <property type="project" value="TreeGrafter"/>
</dbReference>
<dbReference type="PANTHER" id="PTHR28670">
    <property type="entry name" value="UV-STIMULATED SCAFFOLD PROTEIN A"/>
    <property type="match status" value="1"/>
</dbReference>
<proteinExistence type="inferred from homology"/>
<dbReference type="PANTHER" id="PTHR28670:SF1">
    <property type="entry name" value="UV-STIMULATED SCAFFOLD PROTEIN A"/>
    <property type="match status" value="1"/>
</dbReference>
<keyword evidence="9" id="KW-0234">DNA repair</keyword>
<feature type="region of interest" description="Disordered" evidence="10">
    <location>
        <begin position="414"/>
        <end position="448"/>
    </location>
</feature>
<dbReference type="AlphaFoldDB" id="A0A0X3PQV0"/>
<reference evidence="13" key="1">
    <citation type="submission" date="2016-01" db="EMBL/GenBank/DDBJ databases">
        <title>Reference transcriptome for the parasite Schistocephalus solidus: insights into the molecular evolution of parasitism.</title>
        <authorList>
            <person name="Hebert F.O."/>
            <person name="Grambauer S."/>
            <person name="Barber I."/>
            <person name="Landry C.R."/>
            <person name="Aubin-Horth N."/>
        </authorList>
    </citation>
    <scope>NUCLEOTIDE SEQUENCE</scope>
</reference>
<dbReference type="GO" id="GO:0005694">
    <property type="term" value="C:chromosome"/>
    <property type="evidence" value="ECO:0007669"/>
    <property type="project" value="UniProtKB-SubCell"/>
</dbReference>
<evidence type="ECO:0000256" key="6">
    <source>
        <dbReference type="ARBA" id="ARBA00022771"/>
    </source>
</evidence>
<feature type="compositionally biased region" description="Acidic residues" evidence="10">
    <location>
        <begin position="439"/>
        <end position="448"/>
    </location>
</feature>
<organism evidence="13">
    <name type="scientific">Schistocephalus solidus</name>
    <name type="common">Tapeworm</name>
    <dbReference type="NCBI Taxonomy" id="70667"/>
    <lineage>
        <taxon>Eukaryota</taxon>
        <taxon>Metazoa</taxon>
        <taxon>Spiralia</taxon>
        <taxon>Lophotrochozoa</taxon>
        <taxon>Platyhelminthes</taxon>
        <taxon>Cestoda</taxon>
        <taxon>Eucestoda</taxon>
        <taxon>Diphyllobothriidea</taxon>
        <taxon>Diphyllobothriidae</taxon>
        <taxon>Schistocephalus</taxon>
    </lineage>
</organism>
<keyword evidence="8" id="KW-0175">Coiled coil</keyword>
<accession>A0A0X3PQV0</accession>
<feature type="compositionally biased region" description="Polar residues" evidence="10">
    <location>
        <begin position="416"/>
        <end position="430"/>
    </location>
</feature>
<dbReference type="Pfam" id="PF09740">
    <property type="entry name" value="DUF2043"/>
    <property type="match status" value="1"/>
</dbReference>
<dbReference type="EMBL" id="GEEE01008904">
    <property type="protein sequence ID" value="JAP54321.1"/>
    <property type="molecule type" value="Transcribed_RNA"/>
</dbReference>
<name>A0A0X3PQV0_SCHSO</name>
<sequence>MKAKFRRRSGQPEKPANLPDLLEYLTTRGKQDLDPALLRDLKQRLCASAEATEETHRLLILHMQRPHAEIRLGALHILSILSNPHSLAEADIPSSTAVRGAFKFRELTIMQLQDCLSYLLPTKDSDQPLPPPKTVADKLQQRTLELLLLWDREMTSGVCKSPTSSQSFAWNPSPRVSGQLSALMRYLRTTLLGDTATPCLVSRRLRDVGARIAELERTHLTEEAQRQRSASTADAVIRRRLLGLRKSYLDSKLEIEENLTSLRAILDLLIRDPFDEFGGLGEEDANATVDPREHGILFSSSSGFGASYASETVPVILDVAVHQDTSQPTLLPKMHIILTEEIRVLLNSGQEFVNLATRFHRPILCDYLQMAQLCSSSPSLADALAEQSEAQNMLARLDKLTHLFADAIVFEEPPDANTSGDAEKTMSVNNNDKKMEKDGEFDDDDEDDSDFLEVPLLVDADLNKPLPPPSPDADEKLLAEQVVYVTEKLPWEQETAHSDRPRTFCSSNSRARQSRKLGLVRRRDKKVAAKVAVSERATDYCVLSESEMTPNCVKTIETQHRFWKPIEPEDFEAPDLDQMEAAISLNLHREPPLTPVAPAEPIHTTAEGTPISPSSPPIPSLRPGSTLACWTPLPSGKLCPRRDPTGRCRIHGSVVPRNPRTGSPVNEADKLRLQAELARQRNRDLQRRKPRHTYAHLEDISSHTEKLAARQLRNRLVHP</sequence>
<dbReference type="Pfam" id="PF20867">
    <property type="entry name" value="UVSSA_N"/>
    <property type="match status" value="2"/>
</dbReference>
<dbReference type="GO" id="GO:0000993">
    <property type="term" value="F:RNA polymerase II complex binding"/>
    <property type="evidence" value="ECO:0007669"/>
    <property type="project" value="TreeGrafter"/>
</dbReference>
<dbReference type="GO" id="GO:0009411">
    <property type="term" value="P:response to UV"/>
    <property type="evidence" value="ECO:0007669"/>
    <property type="project" value="InterPro"/>
</dbReference>
<comment type="similarity">
    <text evidence="2">Belongs to the UVSSA family.</text>
</comment>